<feature type="compositionally biased region" description="Basic and acidic residues" evidence="2">
    <location>
        <begin position="346"/>
        <end position="360"/>
    </location>
</feature>
<feature type="region of interest" description="Disordered" evidence="2">
    <location>
        <begin position="994"/>
        <end position="1015"/>
    </location>
</feature>
<reference evidence="4" key="1">
    <citation type="journal article" date="2015" name="Genome Announc.">
        <title>Genome sequence of the AIDS-associated pathogen Penicillium marneffei (ATCC18224) and its near taxonomic relative Talaromyces stipitatus (ATCC10500).</title>
        <authorList>
            <person name="Nierman W.C."/>
            <person name="Fedorova-Abrams N.D."/>
            <person name="Andrianopoulos A."/>
        </authorList>
    </citation>
    <scope>NUCLEOTIDE SEQUENCE [LARGE SCALE GENOMIC DNA]</scope>
    <source>
        <strain evidence="4">ATCC 10500 / CBS 375.48 / QM 6759 / NRRL 1006</strain>
    </source>
</reference>
<feature type="compositionally biased region" description="Low complexity" evidence="2">
    <location>
        <begin position="52"/>
        <end position="65"/>
    </location>
</feature>
<dbReference type="EMBL" id="EQ962652">
    <property type="protein sequence ID" value="EED24370.1"/>
    <property type="molecule type" value="Genomic_DNA"/>
</dbReference>
<feature type="compositionally biased region" description="Low complexity" evidence="2">
    <location>
        <begin position="298"/>
        <end position="315"/>
    </location>
</feature>
<dbReference type="OrthoDB" id="5367052at2759"/>
<organism evidence="3 4">
    <name type="scientific">Talaromyces stipitatus (strain ATCC 10500 / CBS 375.48 / QM 6759 / NRRL 1006)</name>
    <name type="common">Penicillium stipitatum</name>
    <dbReference type="NCBI Taxonomy" id="441959"/>
    <lineage>
        <taxon>Eukaryota</taxon>
        <taxon>Fungi</taxon>
        <taxon>Dikarya</taxon>
        <taxon>Ascomycota</taxon>
        <taxon>Pezizomycotina</taxon>
        <taxon>Eurotiomycetes</taxon>
        <taxon>Eurotiomycetidae</taxon>
        <taxon>Eurotiales</taxon>
        <taxon>Trichocomaceae</taxon>
        <taxon>Talaromyces</taxon>
        <taxon>Talaromyces sect. Talaromyces</taxon>
    </lineage>
</organism>
<dbReference type="PhylomeDB" id="B8LW04"/>
<feature type="compositionally biased region" description="Polar residues" evidence="2">
    <location>
        <begin position="431"/>
        <end position="505"/>
    </location>
</feature>
<dbReference type="Proteomes" id="UP000001745">
    <property type="component" value="Unassembled WGS sequence"/>
</dbReference>
<feature type="region of interest" description="Disordered" evidence="2">
    <location>
        <begin position="1"/>
        <end position="92"/>
    </location>
</feature>
<dbReference type="STRING" id="441959.B8LW04"/>
<feature type="region of interest" description="Disordered" evidence="2">
    <location>
        <begin position="732"/>
        <end position="771"/>
    </location>
</feature>
<dbReference type="VEuPathDB" id="FungiDB:TSTA_077350"/>
<feature type="region of interest" description="Disordered" evidence="2">
    <location>
        <begin position="104"/>
        <end position="148"/>
    </location>
</feature>
<feature type="compositionally biased region" description="Basic and acidic residues" evidence="2">
    <location>
        <begin position="755"/>
        <end position="771"/>
    </location>
</feature>
<dbReference type="GeneID" id="8101984"/>
<evidence type="ECO:0000313" key="4">
    <source>
        <dbReference type="Proteomes" id="UP000001745"/>
    </source>
</evidence>
<feature type="compositionally biased region" description="Pro residues" evidence="2">
    <location>
        <begin position="285"/>
        <end position="297"/>
    </location>
</feature>
<feature type="region of interest" description="Disordered" evidence="2">
    <location>
        <begin position="682"/>
        <end position="708"/>
    </location>
</feature>
<evidence type="ECO:0000256" key="2">
    <source>
        <dbReference type="SAM" id="MobiDB-lite"/>
    </source>
</evidence>
<feature type="compositionally biased region" description="Low complexity" evidence="2">
    <location>
        <begin position="23"/>
        <end position="33"/>
    </location>
</feature>
<dbReference type="eggNOG" id="ENOG502QURU">
    <property type="taxonomic scope" value="Eukaryota"/>
</dbReference>
<feature type="compositionally biased region" description="Polar residues" evidence="2">
    <location>
        <begin position="693"/>
        <end position="708"/>
    </location>
</feature>
<feature type="compositionally biased region" description="Polar residues" evidence="2">
    <location>
        <begin position="1"/>
        <end position="15"/>
    </location>
</feature>
<sequence>MTSLNGPQYHQSHSAGASLGFMSSPATSLSSPFSQPPHSAYLPSPGAAHRGSSPMTMRVSSSSYSAPYNPQEWAPMNGDGSPQIAQVTHSQRSHAIRIVQPSNLQHSLESVPSPPPPYTPRTQAPSPPGPTSIPVQTPQHGTPNDNINGNARYHIGVPHPRPLSMISMTEGNVSWQSTYSVPPPPPPAGASRSSSRADADRYQTSMDPGYGNPTPEPIVSHYLTTTQQQATYGEVNNMRQFDMPLHAPSSKRAASTGALNTATSSGLLNPAYDRSSPRNSWEPGMPLPPPPPGPPPAARSRSASTTTSDASSRRALQVPRSRVPPVLGTTLGQVPPTPADWVDETVASRREPDGARRLQIDTEVAYNTATVPREREAEPESAEPSSSRRASSRGGLFRSLAVKRDPSAKGIRERRIENRHRRQQVSEDLSAVSTNSNPWANALTPTNLVLNGSTTDNSGDKTPSGRQQTFSKPLSSARSTKSEEIPSTSRSRTSSGLFSDQSSYGTPKPESIFSHAEVTPTPPFSPENESPLAKDKHHLLNSKPLPTTPPSSAGESKPSSRPGTRLEDRPVSHLLHIPNDIVSVLPPLSPRRMSTTQTPSLDSVLHSDNDFLDGGLQRYRATLEKEAAATSESEALKIFMDFLVTESQLRRRLYARAVNDAEADIENTRKKLFIIQETPQASRGKPTGIKLDTSFTEQNRPSGGMSTRPESMWWNNYKPCLSPIASISIENDEMSSRGRPPSRWWESKTGSSSEGGERVSLRSKRESKYMGVPRELREEMQRGYGGPLSVTEEEQYSDQQNFSQGGYGPDEYPPEKVGLHEPEMNTAQYHQYQLEISQASQYREPRGPKKMDISRLVTLPPPYPRHHPAVNNSHPDLVVYRTTVRSISDISEIRATREQYNQQMAQLKQEHETKIRENRKYFTANIQQQIQEGSIKYAEAAEAEAALEAEEQKKQRDLAQSEYDSYQKMVMEPLHLILSERVNRATERINELSGKLKEDIQHENPDRTQEEGDEKPEILEQLTQLKWLFEAREQLYREIYDLLGESNEKYRAIVTLPYKQGENDEKLREADAFFIKDSYDRRVQYESESLARTEAFMDVVEENVKRGVETHLSAFWDIAPSLLTLVQQVPENLSSFQIEIPAQEYEENPSYYQFPLQYLYSLLSHAEKSSYQFIESQTNLLCLLHEVRSGVMMTNCRLMAAQRTRHGESEDSVRREMQEMQAREERELTVDLKEKVSTVEGQWTEALGSQIQSLRTRVKDHLLAEDGWDETLEQLE</sequence>
<dbReference type="AlphaFoldDB" id="B8LW04"/>
<feature type="compositionally biased region" description="Low complexity" evidence="2">
    <location>
        <begin position="382"/>
        <end position="393"/>
    </location>
</feature>
<accession>B8LW04</accession>
<protein>
    <submittedName>
        <fullName evidence="3">Uncharacterized protein</fullName>
    </submittedName>
</protein>
<feature type="coiled-coil region" evidence="1">
    <location>
        <begin position="890"/>
        <end position="969"/>
    </location>
</feature>
<feature type="compositionally biased region" description="Polar residues" evidence="2">
    <location>
        <begin position="133"/>
        <end position="148"/>
    </location>
</feature>
<feature type="region of interest" description="Disordered" evidence="2">
    <location>
        <begin position="175"/>
        <end position="215"/>
    </location>
</feature>
<feature type="region of interest" description="Disordered" evidence="2">
    <location>
        <begin position="247"/>
        <end position="572"/>
    </location>
</feature>
<feature type="compositionally biased region" description="Pro residues" evidence="2">
    <location>
        <begin position="112"/>
        <end position="131"/>
    </location>
</feature>
<feature type="compositionally biased region" description="Basic and acidic residues" evidence="2">
    <location>
        <begin position="402"/>
        <end position="416"/>
    </location>
</feature>
<dbReference type="InParanoid" id="B8LW04"/>
<dbReference type="HOGENOM" id="CLU_002370_0_0_1"/>
<dbReference type="OMA" id="KYMGVPR"/>
<proteinExistence type="predicted"/>
<dbReference type="RefSeq" id="XP_002341757.1">
    <property type="nucleotide sequence ID" value="XM_002341716.1"/>
</dbReference>
<feature type="compositionally biased region" description="Polar residues" evidence="2">
    <location>
        <begin position="257"/>
        <end position="267"/>
    </location>
</feature>
<gene>
    <name evidence="3" type="ORF">TSTA_077350</name>
</gene>
<name>B8LW04_TALSN</name>
<keyword evidence="1" id="KW-0175">Coiled coil</keyword>
<feature type="compositionally biased region" description="Polar residues" evidence="2">
    <location>
        <begin position="550"/>
        <end position="562"/>
    </location>
</feature>
<keyword evidence="4" id="KW-1185">Reference proteome</keyword>
<evidence type="ECO:0000256" key="1">
    <source>
        <dbReference type="SAM" id="Coils"/>
    </source>
</evidence>
<evidence type="ECO:0000313" key="3">
    <source>
        <dbReference type="EMBL" id="EED24370.1"/>
    </source>
</evidence>